<reference evidence="1 2" key="1">
    <citation type="submission" date="2020-07" db="EMBL/GenBank/DDBJ databases">
        <title>Huge and variable diversity of episymbiotic CPR bacteria and DPANN archaea in groundwater ecosystems.</title>
        <authorList>
            <person name="He C.Y."/>
            <person name="Keren R."/>
            <person name="Whittaker M."/>
            <person name="Farag I.F."/>
            <person name="Doudna J."/>
            <person name="Cate J.H.D."/>
            <person name="Banfield J.F."/>
        </authorList>
    </citation>
    <scope>NUCLEOTIDE SEQUENCE [LARGE SCALE GENOMIC DNA]</scope>
    <source>
        <strain evidence="1">NC_groundwater_70_Ag_B-0.1um_54_66</strain>
    </source>
</reference>
<evidence type="ECO:0000313" key="2">
    <source>
        <dbReference type="Proteomes" id="UP000595362"/>
    </source>
</evidence>
<proteinExistence type="predicted"/>
<gene>
    <name evidence="1" type="ORF">HYS17_08560</name>
</gene>
<name>A0A7T5UH33_9BACT</name>
<organism evidence="1 2">
    <name type="scientific">Micavibrio aeruginosavorus</name>
    <dbReference type="NCBI Taxonomy" id="349221"/>
    <lineage>
        <taxon>Bacteria</taxon>
        <taxon>Pseudomonadati</taxon>
        <taxon>Bdellovibrionota</taxon>
        <taxon>Bdellovibrionia</taxon>
        <taxon>Bdellovibrionales</taxon>
        <taxon>Pseudobdellovibrionaceae</taxon>
        <taxon>Micavibrio</taxon>
    </lineage>
</organism>
<dbReference type="Proteomes" id="UP000595362">
    <property type="component" value="Chromosome"/>
</dbReference>
<dbReference type="EMBL" id="CP066681">
    <property type="protein sequence ID" value="QQG35571.1"/>
    <property type="molecule type" value="Genomic_DNA"/>
</dbReference>
<evidence type="ECO:0000313" key="1">
    <source>
        <dbReference type="EMBL" id="QQG35571.1"/>
    </source>
</evidence>
<accession>A0A7T5UH33</accession>
<dbReference type="AlphaFoldDB" id="A0A7T5UH33"/>
<sequence>MQNHSDDEIREMANVMYDRCYQNPDLTLSAFELEEYCTCLSAQMYNKDLTRDEREYIATGAGIKMDEKKALVKVYSHCLGIPLRAQIYFECTHNQKAYSEVKAEDDLERLCQCEMSQLSDYLNVGIAATYAEDYKRKLPIEDDPFQYITTTRAYKLYKGRARAHCLDVHGRRD</sequence>
<protein>
    <submittedName>
        <fullName evidence="1">Uncharacterized protein</fullName>
    </submittedName>
</protein>